<organism evidence="1 2">
    <name type="scientific">Brucella grignonensis</name>
    <dbReference type="NCBI Taxonomy" id="94627"/>
    <lineage>
        <taxon>Bacteria</taxon>
        <taxon>Pseudomonadati</taxon>
        <taxon>Pseudomonadota</taxon>
        <taxon>Alphaproteobacteria</taxon>
        <taxon>Hyphomicrobiales</taxon>
        <taxon>Brucellaceae</taxon>
        <taxon>Brucella/Ochrobactrum group</taxon>
        <taxon>Brucella</taxon>
    </lineage>
</organism>
<dbReference type="EMBL" id="NNRL01000154">
    <property type="protein sequence ID" value="OYR15732.1"/>
    <property type="molecule type" value="Genomic_DNA"/>
</dbReference>
<keyword evidence="2" id="KW-1185">Reference proteome</keyword>
<proteinExistence type="predicted"/>
<reference evidence="1 2" key="1">
    <citation type="submission" date="2017-07" db="EMBL/GenBank/DDBJ databases">
        <title>Phylogenetic study on the rhizospheric bacterium Ochrobactrum sp. A44.</title>
        <authorList>
            <person name="Krzyzanowska D.M."/>
            <person name="Ossowicki A."/>
            <person name="Rajewska M."/>
            <person name="Maciag T."/>
            <person name="Kaczynski Z."/>
            <person name="Czerwicka M."/>
            <person name="Jafra S."/>
        </authorList>
    </citation>
    <scope>NUCLEOTIDE SEQUENCE [LARGE SCALE GENOMIC DNA]</scope>
    <source>
        <strain evidence="1 2">OgA9a</strain>
    </source>
</reference>
<protein>
    <submittedName>
        <fullName evidence="1">Uncharacterized protein</fullName>
    </submittedName>
</protein>
<evidence type="ECO:0000313" key="2">
    <source>
        <dbReference type="Proteomes" id="UP000216478"/>
    </source>
</evidence>
<dbReference type="Proteomes" id="UP000216478">
    <property type="component" value="Unassembled WGS sequence"/>
</dbReference>
<accession>A0A256FLK4</accession>
<gene>
    <name evidence="1" type="ORF">CEV33_0245</name>
</gene>
<dbReference type="AlphaFoldDB" id="A0A256FLK4"/>
<name>A0A256FLK4_9HYPH</name>
<sequence>MNYRKTISLDYNQIKLLLEHVPKSVKRLWEKIRVKSEV</sequence>
<evidence type="ECO:0000313" key="1">
    <source>
        <dbReference type="EMBL" id="OYR15732.1"/>
    </source>
</evidence>
<comment type="caution">
    <text evidence="1">The sequence shown here is derived from an EMBL/GenBank/DDBJ whole genome shotgun (WGS) entry which is preliminary data.</text>
</comment>